<accession>A0A1D8KUF6</accession>
<proteinExistence type="predicted"/>
<protein>
    <submittedName>
        <fullName evidence="1">Uncharacterized protein</fullName>
    </submittedName>
</protein>
<organism evidence="1 2">
    <name type="scientific">Synechococcus phage S-CAM7</name>
    <dbReference type="NCBI Taxonomy" id="1883368"/>
    <lineage>
        <taxon>Viruses</taxon>
        <taxon>Duplodnaviria</taxon>
        <taxon>Heunggongvirae</taxon>
        <taxon>Uroviricota</taxon>
        <taxon>Caudoviricetes</taxon>
        <taxon>Pantevenvirales</taxon>
        <taxon>Kyanoviridae</taxon>
        <taxon>Mazuvirus</taxon>
        <taxon>Mazuvirus scam7</taxon>
    </lineage>
</organism>
<dbReference type="Proteomes" id="UP000226384">
    <property type="component" value="Segment"/>
</dbReference>
<evidence type="ECO:0000313" key="1">
    <source>
        <dbReference type="EMBL" id="AOV62276.1"/>
    </source>
</evidence>
<name>A0A1D8KUF6_9CAUD</name>
<gene>
    <name evidence="1" type="ORF">S420910_087</name>
</gene>
<sequence length="45" mass="5167">MKDCYNISIGGKQCPHVNPPYGGKTLWSSSQTDEPLIHYFLLLWQ</sequence>
<reference evidence="1 2" key="1">
    <citation type="journal article" date="2016" name="Virology">
        <title>The genomic content and context of auxiliary metabolic genes in marine cyanomyoviruses.</title>
        <authorList>
            <person name="Crummett L.T."/>
            <person name="Puxty R.J."/>
            <person name="Weihe C."/>
            <person name="Marston M.F."/>
            <person name="Martiny J.B."/>
        </authorList>
    </citation>
    <scope>NUCLEOTIDE SEQUENCE [LARGE SCALE GENOMIC DNA]</scope>
    <source>
        <strain evidence="1">0910SB42</strain>
    </source>
</reference>
<evidence type="ECO:0000313" key="2">
    <source>
        <dbReference type="Proteomes" id="UP000226384"/>
    </source>
</evidence>
<dbReference type="EMBL" id="KU686213">
    <property type="protein sequence ID" value="AOV62276.1"/>
    <property type="molecule type" value="Genomic_DNA"/>
</dbReference>